<feature type="transmembrane region" description="Helical" evidence="1">
    <location>
        <begin position="20"/>
        <end position="38"/>
    </location>
</feature>
<evidence type="ECO:0000313" key="4">
    <source>
        <dbReference type="Proteomes" id="UP001500326"/>
    </source>
</evidence>
<dbReference type="RefSeq" id="WP_344061053.1">
    <property type="nucleotide sequence ID" value="NZ_BAAAOH010000001.1"/>
</dbReference>
<keyword evidence="1" id="KW-1133">Transmembrane helix</keyword>
<dbReference type="Pfam" id="PF08666">
    <property type="entry name" value="SAF"/>
    <property type="match status" value="1"/>
</dbReference>
<accession>A0ABN2SEF6</accession>
<dbReference type="CDD" id="cd11614">
    <property type="entry name" value="SAF_CpaB_FlgA_like"/>
    <property type="match status" value="1"/>
</dbReference>
<dbReference type="Proteomes" id="UP001500326">
    <property type="component" value="Unassembled WGS sequence"/>
</dbReference>
<evidence type="ECO:0000313" key="3">
    <source>
        <dbReference type="EMBL" id="GAA1985318.1"/>
    </source>
</evidence>
<sequence length="209" mass="21179">MTAVAPARVPRRTPWGDARFFLGLLLIVASVAGVWFVVSAARHTAPVFAASHTIVPGETITDADFEIVEVALGQLGDAYLAPDALAEGLVATRTITVGELVPAGAVGDASRARTTSVVVRSAVDVPASVEAGTVVEVWSAPLLERGEFDTPRILVAAATVVSVSHDDSMIGGGSAALELVIPRADVAATLDAMADGSALSVVPTAGASE</sequence>
<dbReference type="Gene3D" id="3.90.1210.10">
    <property type="entry name" value="Antifreeze-like/N-acetylneuraminic acid synthase C-terminal domain"/>
    <property type="match status" value="1"/>
</dbReference>
<feature type="domain" description="SAF" evidence="2">
    <location>
        <begin position="45"/>
        <end position="107"/>
    </location>
</feature>
<organism evidence="3 4">
    <name type="scientific">Microbacterium pumilum</name>
    <dbReference type="NCBI Taxonomy" id="344165"/>
    <lineage>
        <taxon>Bacteria</taxon>
        <taxon>Bacillati</taxon>
        <taxon>Actinomycetota</taxon>
        <taxon>Actinomycetes</taxon>
        <taxon>Micrococcales</taxon>
        <taxon>Microbacteriaceae</taxon>
        <taxon>Microbacterium</taxon>
    </lineage>
</organism>
<dbReference type="EMBL" id="BAAAOH010000001">
    <property type="protein sequence ID" value="GAA1985318.1"/>
    <property type="molecule type" value="Genomic_DNA"/>
</dbReference>
<gene>
    <name evidence="3" type="ORF">GCM10009777_19120</name>
</gene>
<protein>
    <recommendedName>
        <fullName evidence="2">SAF domain-containing protein</fullName>
    </recommendedName>
</protein>
<comment type="caution">
    <text evidence="3">The sequence shown here is derived from an EMBL/GenBank/DDBJ whole genome shotgun (WGS) entry which is preliminary data.</text>
</comment>
<evidence type="ECO:0000259" key="2">
    <source>
        <dbReference type="SMART" id="SM00858"/>
    </source>
</evidence>
<keyword evidence="4" id="KW-1185">Reference proteome</keyword>
<keyword evidence="1" id="KW-0812">Transmembrane</keyword>
<reference evidence="4" key="1">
    <citation type="journal article" date="2019" name="Int. J. Syst. Evol. Microbiol.">
        <title>The Global Catalogue of Microorganisms (GCM) 10K type strain sequencing project: providing services to taxonomists for standard genome sequencing and annotation.</title>
        <authorList>
            <consortium name="The Broad Institute Genomics Platform"/>
            <consortium name="The Broad Institute Genome Sequencing Center for Infectious Disease"/>
            <person name="Wu L."/>
            <person name="Ma J."/>
        </authorList>
    </citation>
    <scope>NUCLEOTIDE SEQUENCE [LARGE SCALE GENOMIC DNA]</scope>
    <source>
        <strain evidence="4">JCM 14902</strain>
    </source>
</reference>
<proteinExistence type="predicted"/>
<name>A0ABN2SEF6_9MICO</name>
<dbReference type="InterPro" id="IPR013974">
    <property type="entry name" value="SAF"/>
</dbReference>
<dbReference type="SMART" id="SM00858">
    <property type="entry name" value="SAF"/>
    <property type="match status" value="1"/>
</dbReference>
<keyword evidence="1" id="KW-0472">Membrane</keyword>
<evidence type="ECO:0000256" key="1">
    <source>
        <dbReference type="SAM" id="Phobius"/>
    </source>
</evidence>